<feature type="compositionally biased region" description="Polar residues" evidence="1">
    <location>
        <begin position="48"/>
        <end position="74"/>
    </location>
</feature>
<keyword evidence="4" id="KW-1185">Reference proteome</keyword>
<evidence type="ECO:0000313" key="3">
    <source>
        <dbReference type="EMBL" id="KAA1071884.1"/>
    </source>
</evidence>
<gene>
    <name evidence="3" type="ORF">PGT21_022020</name>
    <name evidence="2" type="ORF">PGTUg99_010870</name>
</gene>
<evidence type="ECO:0000256" key="1">
    <source>
        <dbReference type="SAM" id="MobiDB-lite"/>
    </source>
</evidence>
<feature type="compositionally biased region" description="Polar residues" evidence="1">
    <location>
        <begin position="205"/>
        <end position="228"/>
    </location>
</feature>
<accession>A0A5B0M7Q5</accession>
<evidence type="ECO:0000313" key="2">
    <source>
        <dbReference type="EMBL" id="KAA1066683.1"/>
    </source>
</evidence>
<feature type="compositionally biased region" description="Polar residues" evidence="1">
    <location>
        <begin position="7"/>
        <end position="23"/>
    </location>
</feature>
<dbReference type="OrthoDB" id="2507473at2759"/>
<evidence type="ECO:0000313" key="5">
    <source>
        <dbReference type="Proteomes" id="UP000325313"/>
    </source>
</evidence>
<reference evidence="4 5" key="1">
    <citation type="submission" date="2019-05" db="EMBL/GenBank/DDBJ databases">
        <title>Emergence of the Ug99 lineage of the wheat stem rust pathogen through somatic hybridization.</title>
        <authorList>
            <person name="Li F."/>
            <person name="Upadhyaya N.M."/>
            <person name="Sperschneider J."/>
            <person name="Matny O."/>
            <person name="Nguyen-Phuc H."/>
            <person name="Mago R."/>
            <person name="Raley C."/>
            <person name="Miller M.E."/>
            <person name="Silverstein K.A.T."/>
            <person name="Henningsen E."/>
            <person name="Hirsch C.D."/>
            <person name="Visser B."/>
            <person name="Pretorius Z.A."/>
            <person name="Steffenson B.J."/>
            <person name="Schwessinger B."/>
            <person name="Dodds P.N."/>
            <person name="Figueroa M."/>
        </authorList>
    </citation>
    <scope>NUCLEOTIDE SEQUENCE [LARGE SCALE GENOMIC DNA]</scope>
    <source>
        <strain evidence="3">21-0</strain>
        <strain evidence="2 5">Ug99</strain>
    </source>
</reference>
<protein>
    <submittedName>
        <fullName evidence="3">Uncharacterized protein</fullName>
    </submittedName>
</protein>
<dbReference type="Proteomes" id="UP000325313">
    <property type="component" value="Unassembled WGS sequence"/>
</dbReference>
<dbReference type="PANTHER" id="PTHR33324:SF2">
    <property type="entry name" value="MYB_SANT-LIKE DNA-BINDING DOMAIN-CONTAINING PROTEIN"/>
    <property type="match status" value="1"/>
</dbReference>
<sequence>MPDRELTNYNTTSLPPLQRTRTTGRPYFFLHPNSKLTAAAMPPKRNKAPTSTPKSWAPTSTPCPTKGTPSSTQTKQKKAPIAWDKDGEGGMTSIRILLDWLAVDGNYQRWRGDTKAGSTKAALANEILAEMAEAGITHRDNKGVQTKVQELQASYAKASDFLRNTGSGLLDEDVDDGITTLPMGLAKICKYWDELHPIMFTRTVSNPPVTTQSTNYQVPNLLGSQTTNDSDDDKLNPVSTSTAPPTRDRCPTSEPVEGNLEEEDPDQADKTKPRGSGKKKATSKDPLGLEQIIRAANDFRQKSSDAREKREAAKAKIDANLAARDRKRAKRAEARKKKALRYESRKIHLLEMETRIKMKRAEMDEVRERFAFVRELRGLGHMDQEIEKFIGEQFKSADGPGQAWADSSDTSVDDSCSSADKAPDCS</sequence>
<dbReference type="EMBL" id="VSWC01000170">
    <property type="protein sequence ID" value="KAA1071884.1"/>
    <property type="molecule type" value="Genomic_DNA"/>
</dbReference>
<organism evidence="3 4">
    <name type="scientific">Puccinia graminis f. sp. tritici</name>
    <dbReference type="NCBI Taxonomy" id="56615"/>
    <lineage>
        <taxon>Eukaryota</taxon>
        <taxon>Fungi</taxon>
        <taxon>Dikarya</taxon>
        <taxon>Basidiomycota</taxon>
        <taxon>Pucciniomycotina</taxon>
        <taxon>Pucciniomycetes</taxon>
        <taxon>Pucciniales</taxon>
        <taxon>Pucciniaceae</taxon>
        <taxon>Puccinia</taxon>
    </lineage>
</organism>
<dbReference type="AlphaFoldDB" id="A0A5B0M7Q5"/>
<feature type="region of interest" description="Disordered" evidence="1">
    <location>
        <begin position="396"/>
        <end position="426"/>
    </location>
</feature>
<dbReference type="Proteomes" id="UP000324748">
    <property type="component" value="Unassembled WGS sequence"/>
</dbReference>
<dbReference type="PANTHER" id="PTHR33324">
    <property type="entry name" value="EXPRESSED PROTEIN"/>
    <property type="match status" value="1"/>
</dbReference>
<evidence type="ECO:0000313" key="4">
    <source>
        <dbReference type="Proteomes" id="UP000324748"/>
    </source>
</evidence>
<comment type="caution">
    <text evidence="3">The sequence shown here is derived from an EMBL/GenBank/DDBJ whole genome shotgun (WGS) entry which is preliminary data.</text>
</comment>
<proteinExistence type="predicted"/>
<feature type="compositionally biased region" description="Low complexity" evidence="1">
    <location>
        <begin position="406"/>
        <end position="420"/>
    </location>
</feature>
<feature type="region of interest" description="Disordered" evidence="1">
    <location>
        <begin position="1"/>
        <end position="86"/>
    </location>
</feature>
<feature type="region of interest" description="Disordered" evidence="1">
    <location>
        <begin position="205"/>
        <end position="338"/>
    </location>
</feature>
<name>A0A5B0M7Q5_PUCGR</name>
<dbReference type="EMBL" id="VDEP01000509">
    <property type="protein sequence ID" value="KAA1066683.1"/>
    <property type="molecule type" value="Genomic_DNA"/>
</dbReference>
<feature type="compositionally biased region" description="Basic residues" evidence="1">
    <location>
        <begin position="325"/>
        <end position="338"/>
    </location>
</feature>
<feature type="compositionally biased region" description="Basic and acidic residues" evidence="1">
    <location>
        <begin position="297"/>
        <end position="317"/>
    </location>
</feature>